<reference evidence="1 2" key="1">
    <citation type="journal article" date="2013" name="Front. Plant Sci.">
        <title>The Reference Genome of the Halophytic Plant Eutrema salsugineum.</title>
        <authorList>
            <person name="Yang R."/>
            <person name="Jarvis D.E."/>
            <person name="Chen H."/>
            <person name="Beilstein M.A."/>
            <person name="Grimwood J."/>
            <person name="Jenkins J."/>
            <person name="Shu S."/>
            <person name="Prochnik S."/>
            <person name="Xin M."/>
            <person name="Ma C."/>
            <person name="Schmutz J."/>
            <person name="Wing R.A."/>
            <person name="Mitchell-Olds T."/>
            <person name="Schumaker K.S."/>
            <person name="Wang X."/>
        </authorList>
    </citation>
    <scope>NUCLEOTIDE SEQUENCE [LARGE SCALE GENOMIC DNA]</scope>
</reference>
<dbReference type="KEGG" id="eus:EUTSA_v10026740mg"/>
<gene>
    <name evidence="1" type="ORF">EUTSA_v10026740mg</name>
</gene>
<organism evidence="1 2">
    <name type="scientific">Eutrema salsugineum</name>
    <name type="common">Saltwater cress</name>
    <name type="synonym">Sisymbrium salsugineum</name>
    <dbReference type="NCBI Taxonomy" id="72664"/>
    <lineage>
        <taxon>Eukaryota</taxon>
        <taxon>Viridiplantae</taxon>
        <taxon>Streptophyta</taxon>
        <taxon>Embryophyta</taxon>
        <taxon>Tracheophyta</taxon>
        <taxon>Spermatophyta</taxon>
        <taxon>Magnoliopsida</taxon>
        <taxon>eudicotyledons</taxon>
        <taxon>Gunneridae</taxon>
        <taxon>Pentapetalae</taxon>
        <taxon>rosids</taxon>
        <taxon>malvids</taxon>
        <taxon>Brassicales</taxon>
        <taxon>Brassicaceae</taxon>
        <taxon>Eutremeae</taxon>
        <taxon>Eutrema</taxon>
    </lineage>
</organism>
<dbReference type="AlphaFoldDB" id="V4LZR6"/>
<proteinExistence type="predicted"/>
<evidence type="ECO:0000313" key="2">
    <source>
        <dbReference type="Proteomes" id="UP000030689"/>
    </source>
</evidence>
<name>V4LZR6_EUTSA</name>
<dbReference type="STRING" id="72664.V4LZR6"/>
<dbReference type="EMBL" id="KI517384">
    <property type="protein sequence ID" value="ESQ56175.1"/>
    <property type="molecule type" value="Genomic_DNA"/>
</dbReference>
<sequence length="54" mass="6060">MGQLFEQVSHKDIEDTKSLGHEDAGLEWVDKEGRTPLILACTKSEIFDGEKTLL</sequence>
<dbReference type="Gramene" id="ESQ56175">
    <property type="protein sequence ID" value="ESQ56175"/>
    <property type="gene ID" value="EUTSA_v10026740mg"/>
</dbReference>
<keyword evidence="2" id="KW-1185">Reference proteome</keyword>
<accession>V4LZR6</accession>
<dbReference type="Proteomes" id="UP000030689">
    <property type="component" value="Unassembled WGS sequence"/>
</dbReference>
<dbReference type="OrthoDB" id="10665638at2759"/>
<protein>
    <submittedName>
        <fullName evidence="1">Uncharacterized protein</fullName>
    </submittedName>
</protein>
<evidence type="ECO:0000313" key="1">
    <source>
        <dbReference type="EMBL" id="ESQ56175.1"/>
    </source>
</evidence>